<keyword evidence="2" id="KW-1185">Reference proteome</keyword>
<dbReference type="Proteomes" id="UP000541185">
    <property type="component" value="Unassembled WGS sequence"/>
</dbReference>
<evidence type="ECO:0000313" key="1">
    <source>
        <dbReference type="EMBL" id="NML44770.1"/>
    </source>
</evidence>
<comment type="caution">
    <text evidence="1">The sequence shown here is derived from an EMBL/GenBank/DDBJ whole genome shotgun (WGS) entry which is preliminary data.</text>
</comment>
<protein>
    <submittedName>
        <fullName evidence="1">Uncharacterized protein</fullName>
    </submittedName>
</protein>
<dbReference type="RefSeq" id="WP_169418876.1">
    <property type="nucleotide sequence ID" value="NZ_JABBFX010000001.1"/>
</dbReference>
<reference evidence="1 2" key="1">
    <citation type="submission" date="2020-04" db="EMBL/GenBank/DDBJ databases">
        <title>Ramlibacter sp. G-1-2-2 isolated from soil.</title>
        <authorList>
            <person name="Dahal R.H."/>
        </authorList>
    </citation>
    <scope>NUCLEOTIDE SEQUENCE [LARGE SCALE GENOMIC DNA]</scope>
    <source>
        <strain evidence="1 2">G-1-2-2</strain>
    </source>
</reference>
<gene>
    <name evidence="1" type="ORF">HHL11_13510</name>
</gene>
<proteinExistence type="predicted"/>
<name>A0A848H657_9BURK</name>
<organism evidence="1 2">
    <name type="scientific">Ramlibacter agri</name>
    <dbReference type="NCBI Taxonomy" id="2728837"/>
    <lineage>
        <taxon>Bacteria</taxon>
        <taxon>Pseudomonadati</taxon>
        <taxon>Pseudomonadota</taxon>
        <taxon>Betaproteobacteria</taxon>
        <taxon>Burkholderiales</taxon>
        <taxon>Comamonadaceae</taxon>
        <taxon>Ramlibacter</taxon>
    </lineage>
</organism>
<evidence type="ECO:0000313" key="2">
    <source>
        <dbReference type="Proteomes" id="UP000541185"/>
    </source>
</evidence>
<dbReference type="AlphaFoldDB" id="A0A848H657"/>
<sequence length="149" mass="16622">MKVTLETAPDNQLMRAHRVASKTLEREDIDWLCNGFAAFLASAGRVPLERCLRLPANERALSRARRDDLLCAAWLETDPALSAWQRSEALAAEVRRFGARKWPRWSTLGAAPDGASAIERALFEAFRSHERIPGTAMQLHNIAAPCRGE</sequence>
<accession>A0A848H657</accession>
<dbReference type="EMBL" id="JABBFX010000001">
    <property type="protein sequence ID" value="NML44770.1"/>
    <property type="molecule type" value="Genomic_DNA"/>
</dbReference>